<dbReference type="EMBL" id="PVUE01000002">
    <property type="protein sequence ID" value="PRZ43700.1"/>
    <property type="molecule type" value="Genomic_DNA"/>
</dbReference>
<feature type="domain" description="DUF6286" evidence="3">
    <location>
        <begin position="71"/>
        <end position="173"/>
    </location>
</feature>
<feature type="region of interest" description="Disordered" evidence="1">
    <location>
        <begin position="169"/>
        <end position="203"/>
    </location>
</feature>
<evidence type="ECO:0000256" key="1">
    <source>
        <dbReference type="SAM" id="MobiDB-lite"/>
    </source>
</evidence>
<name>A0A2T1A526_9ACTN</name>
<feature type="compositionally biased region" description="Basic and acidic residues" evidence="1">
    <location>
        <begin position="193"/>
        <end position="203"/>
    </location>
</feature>
<dbReference type="OrthoDB" id="5191308at2"/>
<organism evidence="4 5">
    <name type="scientific">Antricoccus suffuscus</name>
    <dbReference type="NCBI Taxonomy" id="1629062"/>
    <lineage>
        <taxon>Bacteria</taxon>
        <taxon>Bacillati</taxon>
        <taxon>Actinomycetota</taxon>
        <taxon>Actinomycetes</taxon>
        <taxon>Geodermatophilales</taxon>
        <taxon>Antricoccaceae</taxon>
        <taxon>Antricoccus</taxon>
    </lineage>
</organism>
<comment type="caution">
    <text evidence="4">The sequence shown here is derived from an EMBL/GenBank/DDBJ whole genome shotgun (WGS) entry which is preliminary data.</text>
</comment>
<dbReference type="InterPro" id="IPR046253">
    <property type="entry name" value="DUF6286"/>
</dbReference>
<dbReference type="Proteomes" id="UP000237752">
    <property type="component" value="Unassembled WGS sequence"/>
</dbReference>
<sequence length="203" mass="21409">MTTANRVINRLLSALLGLVLLVAGLAGVIEVLVSLFGGAHFVVPTDKWLATLRSTPWNAESVVLVSTIVVVVGIVLIISGVAARARIIGLRKPKDTVEVVASARAVAQILRRQAESVSGVASASSEVSARGARVVADVPMADPQRIEVMLSQVLSETMRKIPWTSAPTLRVEVSSGQPKDARGPSRVAVGGRPAEERDHDTAR</sequence>
<gene>
    <name evidence="4" type="ORF">CLV47_102391</name>
</gene>
<keyword evidence="5" id="KW-1185">Reference proteome</keyword>
<feature type="transmembrane region" description="Helical" evidence="2">
    <location>
        <begin position="12"/>
        <end position="42"/>
    </location>
</feature>
<proteinExistence type="predicted"/>
<keyword evidence="2" id="KW-1133">Transmembrane helix</keyword>
<keyword evidence="2" id="KW-0472">Membrane</keyword>
<keyword evidence="2" id="KW-0812">Transmembrane</keyword>
<dbReference type="Pfam" id="PF19803">
    <property type="entry name" value="DUF6286"/>
    <property type="match status" value="1"/>
</dbReference>
<dbReference type="AlphaFoldDB" id="A0A2T1A526"/>
<dbReference type="RefSeq" id="WP_106347828.1">
    <property type="nucleotide sequence ID" value="NZ_PVUE01000002.1"/>
</dbReference>
<evidence type="ECO:0000313" key="5">
    <source>
        <dbReference type="Proteomes" id="UP000237752"/>
    </source>
</evidence>
<evidence type="ECO:0000259" key="3">
    <source>
        <dbReference type="Pfam" id="PF19803"/>
    </source>
</evidence>
<evidence type="ECO:0000256" key="2">
    <source>
        <dbReference type="SAM" id="Phobius"/>
    </source>
</evidence>
<reference evidence="4 5" key="1">
    <citation type="submission" date="2018-03" db="EMBL/GenBank/DDBJ databases">
        <title>Genomic Encyclopedia of Archaeal and Bacterial Type Strains, Phase II (KMG-II): from individual species to whole genera.</title>
        <authorList>
            <person name="Goeker M."/>
        </authorList>
    </citation>
    <scope>NUCLEOTIDE SEQUENCE [LARGE SCALE GENOMIC DNA]</scope>
    <source>
        <strain evidence="4 5">DSM 100065</strain>
    </source>
</reference>
<accession>A0A2T1A526</accession>
<evidence type="ECO:0000313" key="4">
    <source>
        <dbReference type="EMBL" id="PRZ43700.1"/>
    </source>
</evidence>
<protein>
    <recommendedName>
        <fullName evidence="3">DUF6286 domain-containing protein</fullName>
    </recommendedName>
</protein>
<feature type="transmembrane region" description="Helical" evidence="2">
    <location>
        <begin position="62"/>
        <end position="83"/>
    </location>
</feature>